<gene>
    <name evidence="1" type="ORF">Cvel_26213</name>
</gene>
<proteinExistence type="predicted"/>
<organism evidence="1">
    <name type="scientific">Chromera velia CCMP2878</name>
    <dbReference type="NCBI Taxonomy" id="1169474"/>
    <lineage>
        <taxon>Eukaryota</taxon>
        <taxon>Sar</taxon>
        <taxon>Alveolata</taxon>
        <taxon>Colpodellida</taxon>
        <taxon>Chromeraceae</taxon>
        <taxon>Chromera</taxon>
    </lineage>
</organism>
<sequence length="285" mass="30025">MVQVTTFVEHKGLMKAIWDFQKNIDAISAQMVAFMNSDECGPVNGVSITNDFPGFAYAVVLHGDPGGVESKTWTCAATHEIQGDGGMNLVSRDNAYKGFDKAVKKLLAEPIANSATFGTVCCSDVSSHGVLFAPDTNERGVLQAETFMGEMPGILVCAPNLTGAVTAMAPAMAIVITTRNTVDISVGSTDTGAYGAVWYRDGGSAGSKEASTASVWKTGVITRGLYHKVMDTLSEMLKEYKGKIFFDLDSTKVVCHGLVFHDGGEGQPPAENKGALASSSCCVIS</sequence>
<accession>A0A0G4HCN5</accession>
<reference evidence="1" key="1">
    <citation type="submission" date="2014-11" db="EMBL/GenBank/DDBJ databases">
        <authorList>
            <person name="Otto D Thomas"/>
            <person name="Naeem Raeece"/>
        </authorList>
    </citation>
    <scope>NUCLEOTIDE SEQUENCE</scope>
</reference>
<protein>
    <submittedName>
        <fullName evidence="1">Uncharacterized protein</fullName>
    </submittedName>
</protein>
<dbReference type="VEuPathDB" id="CryptoDB:Cvel_26213"/>
<evidence type="ECO:0000313" key="1">
    <source>
        <dbReference type="EMBL" id="CEM41732.1"/>
    </source>
</evidence>
<dbReference type="AlphaFoldDB" id="A0A0G4HCN5"/>
<name>A0A0G4HCN5_9ALVE</name>
<dbReference type="EMBL" id="CDMZ01002298">
    <property type="protein sequence ID" value="CEM41732.1"/>
    <property type="molecule type" value="Genomic_DNA"/>
</dbReference>